<dbReference type="RefSeq" id="WP_253888326.1">
    <property type="nucleotide sequence ID" value="NZ_JAMTCO010000009.1"/>
</dbReference>
<dbReference type="PROSITE" id="PS50005">
    <property type="entry name" value="TPR"/>
    <property type="match status" value="4"/>
</dbReference>
<keyword evidence="5" id="KW-0812">Transmembrane</keyword>
<feature type="repeat" description="TPR" evidence="3">
    <location>
        <begin position="1077"/>
        <end position="1110"/>
    </location>
</feature>
<proteinExistence type="predicted"/>
<organism evidence="6 7">
    <name type="scientific">Actinokineospora diospyrosa</name>
    <dbReference type="NCBI Taxonomy" id="103728"/>
    <lineage>
        <taxon>Bacteria</taxon>
        <taxon>Bacillati</taxon>
        <taxon>Actinomycetota</taxon>
        <taxon>Actinomycetes</taxon>
        <taxon>Pseudonocardiales</taxon>
        <taxon>Pseudonocardiaceae</taxon>
        <taxon>Actinokineospora</taxon>
    </lineage>
</organism>
<evidence type="ECO:0000256" key="1">
    <source>
        <dbReference type="ARBA" id="ARBA00022737"/>
    </source>
</evidence>
<name>A0ABT1IFJ0_9PSEU</name>
<dbReference type="SUPFAM" id="SSF48452">
    <property type="entry name" value="TPR-like"/>
    <property type="match status" value="5"/>
</dbReference>
<protein>
    <submittedName>
        <fullName evidence="6">Flp pilus assembly protein TadD, contains TPR repeats</fullName>
    </submittedName>
</protein>
<feature type="transmembrane region" description="Helical" evidence="5">
    <location>
        <begin position="1255"/>
        <end position="1276"/>
    </location>
</feature>
<dbReference type="Gene3D" id="1.25.40.10">
    <property type="entry name" value="Tetratricopeptide repeat domain"/>
    <property type="match status" value="5"/>
</dbReference>
<dbReference type="InterPro" id="IPR019734">
    <property type="entry name" value="TPR_rpt"/>
</dbReference>
<evidence type="ECO:0000256" key="2">
    <source>
        <dbReference type="ARBA" id="ARBA00022803"/>
    </source>
</evidence>
<evidence type="ECO:0000313" key="6">
    <source>
        <dbReference type="EMBL" id="MCP2271379.1"/>
    </source>
</evidence>
<dbReference type="SMART" id="SM00028">
    <property type="entry name" value="TPR"/>
    <property type="match status" value="22"/>
</dbReference>
<dbReference type="Proteomes" id="UP001205185">
    <property type="component" value="Unassembled WGS sequence"/>
</dbReference>
<keyword evidence="5" id="KW-1133">Transmembrane helix</keyword>
<accession>A0ABT1IFJ0</accession>
<evidence type="ECO:0000256" key="3">
    <source>
        <dbReference type="PROSITE-ProRule" id="PRU00339"/>
    </source>
</evidence>
<feature type="repeat" description="TPR" evidence="3">
    <location>
        <begin position="165"/>
        <end position="198"/>
    </location>
</feature>
<dbReference type="Pfam" id="PF14559">
    <property type="entry name" value="TPR_19"/>
    <property type="match status" value="1"/>
</dbReference>
<feature type="region of interest" description="Disordered" evidence="4">
    <location>
        <begin position="1322"/>
        <end position="1354"/>
    </location>
</feature>
<dbReference type="PANTHER" id="PTHR44943:SF8">
    <property type="entry name" value="TPR REPEAT-CONTAINING PROTEIN MJ0263"/>
    <property type="match status" value="1"/>
</dbReference>
<evidence type="ECO:0000313" key="7">
    <source>
        <dbReference type="Proteomes" id="UP001205185"/>
    </source>
</evidence>
<feature type="repeat" description="TPR" evidence="3">
    <location>
        <begin position="97"/>
        <end position="130"/>
    </location>
</feature>
<evidence type="ECO:0000256" key="5">
    <source>
        <dbReference type="SAM" id="Phobius"/>
    </source>
</evidence>
<reference evidence="6 7" key="1">
    <citation type="submission" date="2022-06" db="EMBL/GenBank/DDBJ databases">
        <title>Genomic Encyclopedia of Archaeal and Bacterial Type Strains, Phase II (KMG-II): from individual species to whole genera.</title>
        <authorList>
            <person name="Goeker M."/>
        </authorList>
    </citation>
    <scope>NUCLEOTIDE SEQUENCE [LARGE SCALE GENOMIC DNA]</scope>
    <source>
        <strain evidence="6 7">DSM 44255</strain>
    </source>
</reference>
<dbReference type="InterPro" id="IPR013105">
    <property type="entry name" value="TPR_2"/>
</dbReference>
<feature type="repeat" description="TPR" evidence="3">
    <location>
        <begin position="1010"/>
        <end position="1043"/>
    </location>
</feature>
<keyword evidence="5" id="KW-0472">Membrane</keyword>
<sequence length="1354" mass="148994">MSTTDIDLLRRRWELPAALAASEQALAASPHDPQVVVAHARVLLAMSREDEAAELTSRQLEDPAVTTWHLVALAESCAYEDAITFGLESLERFPEHALLRVALGRAYANFDLHEEALEQYNAAVALSPTDWRPARWYADGLAELYRWSEAQAAAERLVAAHPSIGKCHVTLGRVHLERGALEESLPHFDAAIEVDPNLSSAYSNRATALRQMWRYAEAQEWEAKAIEQFPGAAHLLVTAAWTLHAVDRLDEAAALAERAIDLDPRHSWALRSLAAIENARKQPDRARAVIDQAIAARPRDVDAHVTAAWTEKQRNDPDAAIACVRRALDINPRASRATATLIQILRSTGATEDAVQAADNALRVRHTHPAISRVAAYTFHQAGLDDRSAAVLNDTIAAHPLDRVSLNARISYAQSTENLADAVATALSRCPNDPAINLSAARHFSTLDEDTRALELVERALSVYPQYAEALAFRIDYLRDLCRYAEACEAGAHALALRPSSTKVRMAAANAYIDLHRFDKALIEAEKVLEEEPANRAALIARIGCLRQLGRYHDAHEAADSAANTEDVRVRMAKAEVFQTEGRFDSAIAIATEVWSANPGYLWALRRKIDFLRKAHRFPEALAEAERAVAEYPENVSMLLGAAWLHSHLNDENAAVELAQRAVALAPGYAWARQNLIYFLSYARRFEEAMTAAELADDSANATAYLACAWLNSDLGDDDTAIAWCKRALAVMPTSPWALTAHAQVLRRAERLDEAQAAAAEAVALLPGHPDVHTSTAWLRLELDDAEGALAAADRALEIAPRDVDAMDHKIQALFRLHRIDQAERVVRAGLEWHPTNVWLRLALSRVHEYRLAFDAAARCTAEAMRDVPNDPDYGVALSTTLRSLRRYGEAERLIARLIKVHPHLRSLRAELGWIHHDDGRLPDARRVFQELLDGSVNDRERRASRYGLGWVAFSEGRFAVAESEFRALPTNDFDQRLALAWALIRQEGVSRWQEGEVIAAELLKRRDDPSAHICLGVAAFRQEQLASAEYHFKRALEIDPYHGSHADLGALYVQMGRYEEAEAELAKAISRDWYDAAAHVELGALLLRTDRLPEAEREFRQALAVDPASAAAAIGTAQALAKAGDEAEAESTLRAALLRQDGPARWRTNLALARLLVQRGDKQQNADLHAEAYAHAQGAISSAPDSEADPHFVAGVAHHRMGSLAGDTRGRLLYRQRAMAHLRECLKRDSGHADAQRNLHLLERELKAVAPAIWGGYAVALVSIALLGTLWVTFFTSDKVTAVMLTTTTPVLVGLFTIAVLLPSLIKLKLPGFEADLQAGTGPISPGPTGQVTFGPGRFTVTAGPTGQLPRRE</sequence>
<gene>
    <name evidence="6" type="ORF">LV75_003893</name>
</gene>
<keyword evidence="7" id="KW-1185">Reference proteome</keyword>
<keyword evidence="2 3" id="KW-0802">TPR repeat</keyword>
<dbReference type="Pfam" id="PF07719">
    <property type="entry name" value="TPR_2"/>
    <property type="match status" value="1"/>
</dbReference>
<feature type="transmembrane region" description="Helical" evidence="5">
    <location>
        <begin position="1283"/>
        <end position="1307"/>
    </location>
</feature>
<comment type="caution">
    <text evidence="6">The sequence shown here is derived from an EMBL/GenBank/DDBJ whole genome shotgun (WGS) entry which is preliminary data.</text>
</comment>
<evidence type="ECO:0000256" key="4">
    <source>
        <dbReference type="SAM" id="MobiDB-lite"/>
    </source>
</evidence>
<keyword evidence="1" id="KW-0677">Repeat</keyword>
<dbReference type="InterPro" id="IPR011990">
    <property type="entry name" value="TPR-like_helical_dom_sf"/>
</dbReference>
<dbReference type="InterPro" id="IPR051685">
    <property type="entry name" value="Ycf3/AcsC/BcsC/TPR_MFPF"/>
</dbReference>
<dbReference type="PANTHER" id="PTHR44943">
    <property type="entry name" value="CELLULOSE SYNTHASE OPERON PROTEIN C"/>
    <property type="match status" value="1"/>
</dbReference>
<dbReference type="EMBL" id="JAMTCO010000009">
    <property type="protein sequence ID" value="MCP2271379.1"/>
    <property type="molecule type" value="Genomic_DNA"/>
</dbReference>
<dbReference type="Pfam" id="PF13432">
    <property type="entry name" value="TPR_16"/>
    <property type="match status" value="8"/>
</dbReference>